<keyword evidence="2" id="KW-1185">Reference proteome</keyword>
<evidence type="ECO:0000313" key="2">
    <source>
        <dbReference type="Proteomes" id="UP000437736"/>
    </source>
</evidence>
<protein>
    <submittedName>
        <fullName evidence="1">Uncharacterized protein</fullName>
    </submittedName>
</protein>
<accession>A0ABW9QUB3</accession>
<evidence type="ECO:0000313" key="1">
    <source>
        <dbReference type="EMBL" id="MST33277.1"/>
    </source>
</evidence>
<dbReference type="EMBL" id="WJHE01000542">
    <property type="protein sequence ID" value="MST33277.1"/>
    <property type="molecule type" value="Genomic_DNA"/>
</dbReference>
<sequence length="131" mass="14037">MGLRLVVEVEGEDVRSGEGLSGRAWIINTGSDPVDMRTLRTVFGGVALPGGDRLLGQFRGWQTTVGPSRVRIAAGAAHELHLLVGTDAGWAEPLRRGTYQVLAHAEVLVDGPPQRHVELRAVGPQLELIDS</sequence>
<organism evidence="1 2">
    <name type="scientific">Acidiferrimicrobium australe</name>
    <dbReference type="NCBI Taxonomy" id="2664430"/>
    <lineage>
        <taxon>Bacteria</taxon>
        <taxon>Bacillati</taxon>
        <taxon>Actinomycetota</taxon>
        <taxon>Acidimicrobiia</taxon>
        <taxon>Acidimicrobiales</taxon>
        <taxon>Acidimicrobiaceae</taxon>
        <taxon>Acidiferrimicrobium</taxon>
    </lineage>
</organism>
<reference evidence="1 2" key="1">
    <citation type="submission" date="2019-11" db="EMBL/GenBank/DDBJ databases">
        <title>Acidiferrimicrobium australis gen. nov., sp. nov., an acidophilic and obligately heterotrophic, member of the Actinobacteria that catalyses dissimilatory oxido- reduction of iron isolated from metal-rich acidic water in Chile.</title>
        <authorList>
            <person name="Gonzalez D."/>
            <person name="Huber K."/>
            <person name="Hedrich S."/>
            <person name="Rojas-Villalobos C."/>
            <person name="Quatrini R."/>
            <person name="Dinamarca M.A."/>
            <person name="Schwarz A."/>
            <person name="Canales C."/>
            <person name="Nancucheo I."/>
        </authorList>
    </citation>
    <scope>NUCLEOTIDE SEQUENCE [LARGE SCALE GENOMIC DNA]</scope>
    <source>
        <strain evidence="1 2">USS-CCA1</strain>
    </source>
</reference>
<dbReference type="Proteomes" id="UP000437736">
    <property type="component" value="Unassembled WGS sequence"/>
</dbReference>
<proteinExistence type="predicted"/>
<name>A0ABW9QUB3_9ACTN</name>
<gene>
    <name evidence="1" type="ORF">GHK86_11170</name>
</gene>
<comment type="caution">
    <text evidence="1">The sequence shown here is derived from an EMBL/GenBank/DDBJ whole genome shotgun (WGS) entry which is preliminary data.</text>
</comment>